<dbReference type="UniPathway" id="UPA00703">
    <property type="reaction ID" value="UER00720"/>
</dbReference>
<keyword evidence="19" id="KW-1185">Reference proteome</keyword>
<gene>
    <name evidence="10" type="primary">glcB</name>
    <name evidence="18" type="ORF">B841_03165</name>
</gene>
<feature type="active site" description="Proton donor" evidence="10 12">
    <location>
        <position position="632"/>
    </location>
</feature>
<organism evidence="18 19">
    <name type="scientific">Corynebacterium maris DSM 45190</name>
    <dbReference type="NCBI Taxonomy" id="1224163"/>
    <lineage>
        <taxon>Bacteria</taxon>
        <taxon>Bacillati</taxon>
        <taxon>Actinomycetota</taxon>
        <taxon>Actinomycetes</taxon>
        <taxon>Mycobacteriales</taxon>
        <taxon>Corynebacteriaceae</taxon>
        <taxon>Corynebacterium</taxon>
    </lineage>
</organism>
<comment type="function">
    <text evidence="10">Involved in the glycolate utilization. Catalyzes the condensation and subsequent hydrolysis of acetyl-coenzyme A (acetyl-CoA) and glyoxylate to form malate and CoA.</text>
</comment>
<keyword evidence="5 10" id="KW-0808">Transferase</keyword>
<evidence type="ECO:0000256" key="2">
    <source>
        <dbReference type="ARBA" id="ARBA00022435"/>
    </source>
</evidence>
<comment type="catalytic activity">
    <reaction evidence="9 10 13">
        <text>glyoxylate + acetyl-CoA + H2O = (S)-malate + CoA + H(+)</text>
        <dbReference type="Rhea" id="RHEA:18181"/>
        <dbReference type="ChEBI" id="CHEBI:15377"/>
        <dbReference type="ChEBI" id="CHEBI:15378"/>
        <dbReference type="ChEBI" id="CHEBI:15589"/>
        <dbReference type="ChEBI" id="CHEBI:36655"/>
        <dbReference type="ChEBI" id="CHEBI:57287"/>
        <dbReference type="ChEBI" id="CHEBI:57288"/>
        <dbReference type="EC" id="2.3.3.9"/>
    </reaction>
</comment>
<feature type="binding site" evidence="10">
    <location>
        <position position="342"/>
    </location>
    <ligand>
        <name>glyoxylate</name>
        <dbReference type="ChEBI" id="CHEBI:36655"/>
    </ligand>
</feature>
<comment type="subunit">
    <text evidence="10">Monomer.</text>
</comment>
<dbReference type="GO" id="GO:0006097">
    <property type="term" value="P:glyoxylate cycle"/>
    <property type="evidence" value="ECO:0007669"/>
    <property type="project" value="UniProtKB-UniRule"/>
</dbReference>
<keyword evidence="3 10" id="KW-0963">Cytoplasm</keyword>
<dbReference type="Pfam" id="PF01274">
    <property type="entry name" value="MS_TIM-barrel"/>
    <property type="match status" value="1"/>
</dbReference>
<evidence type="ECO:0000313" key="18">
    <source>
        <dbReference type="EMBL" id="AGS34116.1"/>
    </source>
</evidence>
<evidence type="ECO:0000256" key="10">
    <source>
        <dbReference type="HAMAP-Rule" id="MF_00641"/>
    </source>
</evidence>
<dbReference type="PANTHER" id="PTHR42739:SF1">
    <property type="entry name" value="MALATE SYNTHASE G"/>
    <property type="match status" value="1"/>
</dbReference>
<evidence type="ECO:0000256" key="13">
    <source>
        <dbReference type="RuleBase" id="RU003572"/>
    </source>
</evidence>
<dbReference type="HOGENOM" id="CLU_028446_1_0_11"/>
<feature type="binding site" evidence="10">
    <location>
        <begin position="458"/>
        <end position="461"/>
    </location>
    <ligand>
        <name>glyoxylate</name>
        <dbReference type="ChEBI" id="CHEBI:36655"/>
    </ligand>
</feature>
<dbReference type="InterPro" id="IPR006253">
    <property type="entry name" value="Malate_synthG"/>
</dbReference>
<dbReference type="GO" id="GO:0000287">
    <property type="term" value="F:magnesium ion binding"/>
    <property type="evidence" value="ECO:0007669"/>
    <property type="project" value="TreeGrafter"/>
</dbReference>
<feature type="binding site" evidence="10">
    <location>
        <position position="433"/>
    </location>
    <ligand>
        <name>Mg(2+)</name>
        <dbReference type="ChEBI" id="CHEBI:18420"/>
    </ligand>
</feature>
<dbReference type="NCBIfam" id="TIGR01345">
    <property type="entry name" value="malate_syn_G"/>
    <property type="match status" value="1"/>
</dbReference>
<comment type="subcellular location">
    <subcellularLocation>
        <location evidence="10 13">Cytoplasm</location>
    </subcellularLocation>
</comment>
<keyword evidence="7 10" id="KW-0460">Magnesium</keyword>
<dbReference type="GO" id="GO:0009436">
    <property type="term" value="P:glyoxylate catabolic process"/>
    <property type="evidence" value="ECO:0007669"/>
    <property type="project" value="TreeGrafter"/>
</dbReference>
<evidence type="ECO:0000256" key="3">
    <source>
        <dbReference type="ARBA" id="ARBA00022490"/>
    </source>
</evidence>
<evidence type="ECO:0000256" key="1">
    <source>
        <dbReference type="ARBA" id="ARBA00001946"/>
    </source>
</evidence>
<dbReference type="InterPro" id="IPR011076">
    <property type="entry name" value="Malate_synth_sf"/>
</dbReference>
<evidence type="ECO:0000313" key="19">
    <source>
        <dbReference type="Proteomes" id="UP000015388"/>
    </source>
</evidence>
<evidence type="ECO:0000256" key="7">
    <source>
        <dbReference type="ARBA" id="ARBA00022842"/>
    </source>
</evidence>
<feature type="domain" description="Malate synthase C-terminal" evidence="17">
    <location>
        <begin position="592"/>
        <end position="688"/>
    </location>
</feature>
<dbReference type="Pfam" id="PF20658">
    <property type="entry name" value="MSG_insertion"/>
    <property type="match status" value="1"/>
</dbReference>
<keyword evidence="4 10" id="KW-0816">Tricarboxylic acid cycle</keyword>
<feature type="active site" description="Proton acceptor" evidence="10 12">
    <location>
        <position position="342"/>
    </location>
</feature>
<dbReference type="Gene3D" id="3.20.20.360">
    <property type="entry name" value="Malate synthase, domain 3"/>
    <property type="match status" value="2"/>
</dbReference>
<dbReference type="eggNOG" id="COG2225">
    <property type="taxonomic scope" value="Bacteria"/>
</dbReference>
<evidence type="ECO:0000256" key="9">
    <source>
        <dbReference type="ARBA" id="ARBA00047918"/>
    </source>
</evidence>
<protein>
    <recommendedName>
        <fullName evidence="10 11">Malate synthase G</fullName>
        <ecNumber evidence="10 11">2.3.3.9</ecNumber>
    </recommendedName>
</protein>
<accession>S5TGU3</accession>
<name>S5TGU3_9CORY</name>
<dbReference type="EMBL" id="CP003924">
    <property type="protein sequence ID" value="AGS34116.1"/>
    <property type="molecule type" value="Genomic_DNA"/>
</dbReference>
<dbReference type="PANTHER" id="PTHR42739">
    <property type="entry name" value="MALATE SYNTHASE G"/>
    <property type="match status" value="1"/>
</dbReference>
<dbReference type="EC" id="2.3.3.9" evidence="10 11"/>
<evidence type="ECO:0000259" key="17">
    <source>
        <dbReference type="Pfam" id="PF20659"/>
    </source>
</evidence>
<keyword evidence="18" id="KW-0012">Acyltransferase</keyword>
<feature type="binding site" evidence="10">
    <location>
        <position position="315"/>
    </location>
    <ligand>
        <name>acetyl-CoA</name>
        <dbReference type="ChEBI" id="CHEBI:57288"/>
    </ligand>
</feature>
<feature type="binding site" evidence="10">
    <location>
        <position position="461"/>
    </location>
    <ligand>
        <name>Mg(2+)</name>
        <dbReference type="ChEBI" id="CHEBI:18420"/>
    </ligand>
</feature>
<dbReference type="NCBIfam" id="NF002825">
    <property type="entry name" value="PRK02999.1"/>
    <property type="match status" value="1"/>
</dbReference>
<evidence type="ECO:0000259" key="14">
    <source>
        <dbReference type="Pfam" id="PF01274"/>
    </source>
</evidence>
<comment type="caution">
    <text evidence="10">Lacks conserved residue(s) required for the propagation of feature annotation.</text>
</comment>
<dbReference type="Gene3D" id="1.20.1220.12">
    <property type="entry name" value="Malate synthase, domain III"/>
    <property type="match status" value="1"/>
</dbReference>
<evidence type="ECO:0000259" key="15">
    <source>
        <dbReference type="Pfam" id="PF20656"/>
    </source>
</evidence>
<evidence type="ECO:0000256" key="11">
    <source>
        <dbReference type="NCBIfam" id="TIGR01345"/>
    </source>
</evidence>
<dbReference type="GO" id="GO:0006099">
    <property type="term" value="P:tricarboxylic acid cycle"/>
    <property type="evidence" value="ECO:0007669"/>
    <property type="project" value="UniProtKB-KW"/>
</dbReference>
<comment type="similarity">
    <text evidence="10 13">Belongs to the malate synthase family. GlcB subfamily.</text>
</comment>
<dbReference type="RefSeq" id="WP_020934049.1">
    <property type="nucleotide sequence ID" value="NC_021915.1"/>
</dbReference>
<feature type="binding site" evidence="10">
    <location>
        <position position="121"/>
    </location>
    <ligand>
        <name>acetyl-CoA</name>
        <dbReference type="ChEBI" id="CHEBI:57288"/>
    </ligand>
</feature>
<feature type="domain" description="Malate synthase G alpha-beta insertion" evidence="16">
    <location>
        <begin position="163"/>
        <end position="237"/>
    </location>
</feature>
<evidence type="ECO:0000256" key="8">
    <source>
        <dbReference type="ARBA" id="ARBA00023097"/>
    </source>
</evidence>
<evidence type="ECO:0000259" key="16">
    <source>
        <dbReference type="Pfam" id="PF20658"/>
    </source>
</evidence>
<dbReference type="Proteomes" id="UP000015388">
    <property type="component" value="Chromosome"/>
</dbReference>
<keyword evidence="8 10" id="KW-0558">Oxidation</keyword>
<dbReference type="InterPro" id="IPR044856">
    <property type="entry name" value="Malate_synth_C_sf"/>
</dbReference>
<dbReference type="Pfam" id="PF20656">
    <property type="entry name" value="MS_N"/>
    <property type="match status" value="1"/>
</dbReference>
<evidence type="ECO:0000256" key="4">
    <source>
        <dbReference type="ARBA" id="ARBA00022532"/>
    </source>
</evidence>
<dbReference type="Pfam" id="PF20659">
    <property type="entry name" value="MS_C"/>
    <property type="match status" value="1"/>
</dbReference>
<dbReference type="GO" id="GO:0005829">
    <property type="term" value="C:cytosol"/>
    <property type="evidence" value="ECO:0007669"/>
    <property type="project" value="TreeGrafter"/>
</dbReference>
<feature type="binding site" evidence="10">
    <location>
        <position position="278"/>
    </location>
    <ligand>
        <name>acetyl-CoA</name>
        <dbReference type="ChEBI" id="CHEBI:57288"/>
    </ligand>
</feature>
<feature type="binding site" evidence="10">
    <location>
        <begin position="128"/>
        <end position="129"/>
    </location>
    <ligand>
        <name>acetyl-CoA</name>
        <dbReference type="ChEBI" id="CHEBI:57288"/>
    </ligand>
</feature>
<dbReference type="InterPro" id="IPR046363">
    <property type="entry name" value="MS_N_TIM-barrel_dom"/>
</dbReference>
<comment type="cofactor">
    <cofactor evidence="1 10">
        <name>Mg(2+)</name>
        <dbReference type="ChEBI" id="CHEBI:18420"/>
    </cofactor>
</comment>
<dbReference type="GO" id="GO:0004474">
    <property type="term" value="F:malate synthase activity"/>
    <property type="evidence" value="ECO:0007669"/>
    <property type="project" value="UniProtKB-UniRule"/>
</dbReference>
<feature type="binding site" evidence="10">
    <location>
        <position position="433"/>
    </location>
    <ligand>
        <name>glyoxylate</name>
        <dbReference type="ChEBI" id="CHEBI:36655"/>
    </ligand>
</feature>
<feature type="domain" description="Malate synthase TIM barrel" evidence="14">
    <location>
        <begin position="339"/>
        <end position="580"/>
    </location>
</feature>
<dbReference type="PATRIC" id="fig|1224163.3.peg.635"/>
<evidence type="ECO:0000256" key="5">
    <source>
        <dbReference type="ARBA" id="ARBA00022679"/>
    </source>
</evidence>
<dbReference type="InterPro" id="IPR048356">
    <property type="entry name" value="MS_N"/>
</dbReference>
<dbReference type="InterPro" id="IPR048357">
    <property type="entry name" value="MSG_insertion"/>
</dbReference>
<feature type="domain" description="Malate synthase N-terminal" evidence="15">
    <location>
        <begin position="31"/>
        <end position="78"/>
    </location>
</feature>
<dbReference type="AlphaFoldDB" id="S5TGU3"/>
<feature type="binding site" evidence="10">
    <location>
        <position position="542"/>
    </location>
    <ligand>
        <name>acetyl-CoA</name>
        <dbReference type="ChEBI" id="CHEBI:57288"/>
    </ligand>
</feature>
<dbReference type="InterPro" id="IPR048355">
    <property type="entry name" value="MS_C"/>
</dbReference>
<dbReference type="OrthoDB" id="9762054at2"/>
<comment type="pathway">
    <text evidence="10 13">Carbohydrate metabolism; glyoxylate cycle; (S)-malate from isocitrate: step 2/2.</text>
</comment>
<dbReference type="HAMAP" id="MF_00641">
    <property type="entry name" value="Malate_synth_G"/>
    <property type="match status" value="1"/>
</dbReference>
<sequence length="727" mass="79729">MTASTTTYVNVAGLDVADALHDYATDVLCRRAGIAPERLWQGLADIVAEFTPRNRELLARRDELQDQLDDYHRANPGQPDPAELEEFLRSIGYLVERPADEPIRTANVDEEVARIAGPQLVVPVLNSRYALNAANARWGSLYDALYGSDVISDADGGEAGKGYNPVRGGRVIAWARALLDEIAPLSQGSHSDVTDYVITNGGLSAIIDGDMISLAYPERFRGWQGERDNPSALLLRNNDLHAIIDVDRAGPIGQDDPAGVNDVRLESATSTIIDFEDSVAAVDATDKTLGYANWHGLCTGDLTAEMSKGGKTFTRRLNEDLEFTGADGSPVRLHGRSLLLCRNVGHLMTNPAIMVDGEEIYEGIMDAVFTALGALPSMEADNPLRNSRAGSIYIVKPKQHGPEEVAFTNDLFAAVEDLLGLERFTLKVGVMDEERRTSVNLDACIMAVADRLAFINTGFLDRTGDEIHSSMEAGPMERKAAMQTAAWKQAYEDNNVDAGIAHSLPGKAQIGKGMWAMTDLMRGMVDTKIGQLREGANTAWVPSPTAATLHASHYHLVDVGAVQDELHSRGRRDRVHDLLTVPVKADDYSAEEKREEMDNNCQSILGYVVRWIEHGVGCSRVPDIHDTQLMEDRATLRISSQILANWIRHNLVTAEEVVDSLERMAVLVDKQNADDPNYLPMAADFENSIGFQAAKDLILQGTTQPSGYTEPILHARRREFKDRHGLA</sequence>
<feature type="modified residue" description="Cysteine sulfenic acid (-SOH)" evidence="10">
    <location>
        <position position="618"/>
    </location>
</feature>
<keyword evidence="2 10" id="KW-0329">Glyoxylate bypass</keyword>
<keyword evidence="6 10" id="KW-0479">Metal-binding</keyword>
<dbReference type="KEGG" id="cmd:B841_03165"/>
<proteinExistence type="inferred from homology"/>
<evidence type="ECO:0000256" key="6">
    <source>
        <dbReference type="ARBA" id="ARBA00022723"/>
    </source>
</evidence>
<dbReference type="STRING" id="1224163.B841_03165"/>
<reference evidence="18 19" key="1">
    <citation type="submission" date="2012-11" db="EMBL/GenBank/DDBJ databases">
        <title>The complete genome sequence of Corynebacterium maris Coryn-1 (=DSM 45190).</title>
        <authorList>
            <person name="Schaffert L."/>
            <person name="Albersmeier A."/>
            <person name="Kalinowski J."/>
            <person name="Ruckert C."/>
        </authorList>
    </citation>
    <scope>NUCLEOTIDE SEQUENCE [LARGE SCALE GENOMIC DNA]</scope>
    <source>
        <strain evidence="19">Coryn-1</strain>
    </source>
</reference>
<dbReference type="InterPro" id="IPR001465">
    <property type="entry name" value="Malate_synthase_TIM"/>
</dbReference>
<evidence type="ECO:0000256" key="12">
    <source>
        <dbReference type="PIRSR" id="PIRSR601465-50"/>
    </source>
</evidence>
<dbReference type="SUPFAM" id="SSF51645">
    <property type="entry name" value="Malate synthase G"/>
    <property type="match status" value="1"/>
</dbReference>